<evidence type="ECO:0000313" key="4">
    <source>
        <dbReference type="EMBL" id="KAK5627804.1"/>
    </source>
</evidence>
<dbReference type="Proteomes" id="UP001305414">
    <property type="component" value="Unassembled WGS sequence"/>
</dbReference>
<dbReference type="SUPFAM" id="SSF88697">
    <property type="entry name" value="PUA domain-like"/>
    <property type="match status" value="1"/>
</dbReference>
<evidence type="ECO:0000259" key="3">
    <source>
        <dbReference type="Pfam" id="PF17833"/>
    </source>
</evidence>
<protein>
    <submittedName>
        <fullName evidence="4">Uncharacterized protein</fullName>
    </submittedName>
</protein>
<dbReference type="GO" id="GO:0042255">
    <property type="term" value="P:ribosome assembly"/>
    <property type="evidence" value="ECO:0007669"/>
    <property type="project" value="InterPro"/>
</dbReference>
<comment type="caution">
    <text evidence="4">The sequence shown here is derived from an EMBL/GenBank/DDBJ whole genome shotgun (WGS) entry which is preliminary data.</text>
</comment>
<organism evidence="4 5">
    <name type="scientific">Xylaria bambusicola</name>
    <dbReference type="NCBI Taxonomy" id="326684"/>
    <lineage>
        <taxon>Eukaryota</taxon>
        <taxon>Fungi</taxon>
        <taxon>Dikarya</taxon>
        <taxon>Ascomycota</taxon>
        <taxon>Pezizomycotina</taxon>
        <taxon>Sordariomycetes</taxon>
        <taxon>Xylariomycetidae</taxon>
        <taxon>Xylariales</taxon>
        <taxon>Xylariaceae</taxon>
        <taxon>Xylaria</taxon>
    </lineage>
</organism>
<dbReference type="InterPro" id="IPR055359">
    <property type="entry name" value="Nip7_N_euk"/>
</dbReference>
<dbReference type="InterPro" id="IPR040598">
    <property type="entry name" value="NIP7_N"/>
</dbReference>
<dbReference type="EMBL" id="JAWHQM010000006">
    <property type="protein sequence ID" value="KAK5627804.1"/>
    <property type="molecule type" value="Genomic_DNA"/>
</dbReference>
<sequence>MRPLTEQETKILFEKLANYTTDLKPLIAPLSDAVDADRYVFRLIKDRVRHFLEVWVATSIRLDIMWLTHKRIVATSVARDNLASVGICLGKTFLPGNLVSVTRQTDESRLSLNRKIHKDTEVQVTYHGFANFGRVGTSSRSVFVAANGVMPFLYGSHVSKAHVGRWTEDCPANVGVIVYDMADNAIGFMGENNITKESANLYYYRSRRLDPTGTVVFRQADCGEYLRDEDTLFAS</sequence>
<dbReference type="InterPro" id="IPR005155">
    <property type="entry name" value="UPF0113_PUA"/>
</dbReference>
<proteinExistence type="predicted"/>
<dbReference type="Gene3D" id="2.30.130.10">
    <property type="entry name" value="PUA domain"/>
    <property type="match status" value="1"/>
</dbReference>
<dbReference type="CDD" id="cd21151">
    <property type="entry name" value="PUA_Nip7-like"/>
    <property type="match status" value="1"/>
</dbReference>
<keyword evidence="5" id="KW-1185">Reference proteome</keyword>
<accession>A0AAN7UEW6</accession>
<gene>
    <name evidence="4" type="ORF">RRF57_003519</name>
</gene>
<keyword evidence="1" id="KW-0694">RNA-binding</keyword>
<evidence type="ECO:0000256" key="1">
    <source>
        <dbReference type="ARBA" id="ARBA00022884"/>
    </source>
</evidence>
<dbReference type="GO" id="GO:0003723">
    <property type="term" value="F:RNA binding"/>
    <property type="evidence" value="ECO:0007669"/>
    <property type="project" value="UniProtKB-KW"/>
</dbReference>
<feature type="domain" description="60S ribosome subunit biogenesis protein NIP7 pre-PUA" evidence="3">
    <location>
        <begin position="1"/>
        <end position="91"/>
    </location>
</feature>
<dbReference type="InterPro" id="IPR036974">
    <property type="entry name" value="PUA_sf"/>
</dbReference>
<dbReference type="Pfam" id="PF17833">
    <property type="entry name" value="pre-PUA_NIP7"/>
    <property type="match status" value="1"/>
</dbReference>
<feature type="domain" description="UPF0113" evidence="2">
    <location>
        <begin position="142"/>
        <end position="228"/>
    </location>
</feature>
<reference evidence="4 5" key="1">
    <citation type="submission" date="2023-10" db="EMBL/GenBank/DDBJ databases">
        <title>Draft genome sequence of Xylaria bambusicola isolate GMP-LS, the root and basal stem rot pathogen of sugarcane in Indonesia.</title>
        <authorList>
            <person name="Selvaraj P."/>
            <person name="Muralishankar V."/>
            <person name="Muruganantham S."/>
            <person name="Sp S."/>
            <person name="Haryani S."/>
            <person name="Lau K.J.X."/>
            <person name="Naqvi N.I."/>
        </authorList>
    </citation>
    <scope>NUCLEOTIDE SEQUENCE [LARGE SCALE GENOMIC DNA]</scope>
    <source>
        <strain evidence="4">GMP-LS</strain>
    </source>
</reference>
<name>A0AAN7UEW6_9PEZI</name>
<dbReference type="PIRSF" id="PIRSF017190">
    <property type="entry name" value="Rbsml_synth_fac_NIP7"/>
    <property type="match status" value="1"/>
</dbReference>
<dbReference type="SUPFAM" id="SSF88802">
    <property type="entry name" value="Pre-PUA domain"/>
    <property type="match status" value="1"/>
</dbReference>
<dbReference type="Pfam" id="PF03657">
    <property type="entry name" value="UPF0113"/>
    <property type="match status" value="1"/>
</dbReference>
<dbReference type="InterPro" id="IPR015947">
    <property type="entry name" value="PUA-like_sf"/>
</dbReference>
<evidence type="ECO:0000259" key="2">
    <source>
        <dbReference type="Pfam" id="PF03657"/>
    </source>
</evidence>
<dbReference type="GO" id="GO:0005634">
    <property type="term" value="C:nucleus"/>
    <property type="evidence" value="ECO:0007669"/>
    <property type="project" value="InterPro"/>
</dbReference>
<dbReference type="Gene3D" id="3.10.450.220">
    <property type="match status" value="1"/>
</dbReference>
<dbReference type="CDD" id="cd21146">
    <property type="entry name" value="Nip7_N_euk"/>
    <property type="match status" value="1"/>
</dbReference>
<dbReference type="InterPro" id="IPR016686">
    <property type="entry name" value="Ribosomal_synth_fac_NIP7"/>
</dbReference>
<dbReference type="AlphaFoldDB" id="A0AAN7UEW6"/>
<evidence type="ECO:0000313" key="5">
    <source>
        <dbReference type="Proteomes" id="UP001305414"/>
    </source>
</evidence>